<reference evidence="5" key="1">
    <citation type="journal article" date="2019" name="Mol. Biol. Evol.">
        <title>Blast fungal genomes show frequent chromosomal changes, gene gains and losses, and effector gene turnover.</title>
        <authorList>
            <person name="Gomez Luciano L.B."/>
            <person name="Jason Tsai I."/>
            <person name="Chuma I."/>
            <person name="Tosa Y."/>
            <person name="Chen Y.H."/>
            <person name="Li J.Y."/>
            <person name="Li M.Y."/>
            <person name="Jade Lu M.Y."/>
            <person name="Nakayashiki H."/>
            <person name="Li W.H."/>
        </authorList>
    </citation>
    <scope>NUCLEOTIDE SEQUENCE</scope>
    <source>
        <strain evidence="5">NI907</strain>
    </source>
</reference>
<keyword evidence="1" id="KW-0378">Hydrolase</keyword>
<dbReference type="InterPro" id="IPR013094">
    <property type="entry name" value="AB_hydrolase_3"/>
</dbReference>
<dbReference type="SUPFAM" id="SSF53474">
    <property type="entry name" value="alpha/beta-Hydrolases"/>
    <property type="match status" value="1"/>
</dbReference>
<evidence type="ECO:0000256" key="2">
    <source>
        <dbReference type="SAM" id="MobiDB-lite"/>
    </source>
</evidence>
<dbReference type="PANTHER" id="PTHR48081">
    <property type="entry name" value="AB HYDROLASE SUPERFAMILY PROTEIN C4A8.06C"/>
    <property type="match status" value="1"/>
</dbReference>
<dbReference type="AlphaFoldDB" id="A0A6P8BCW4"/>
<dbReference type="Proteomes" id="UP000515153">
    <property type="component" value="Unplaced"/>
</dbReference>
<protein>
    <recommendedName>
        <fullName evidence="3">Alpha/beta hydrolase fold-3 domain-containing protein</fullName>
    </recommendedName>
</protein>
<sequence length="459" mass="49841">MGSTAPVTATSPPEDGDTTNEYVNPLDQSPRWALATRAFAIRSGASLGFGLSHVWAPPELAPSKVIWLDALLGDWKAKKAIRVDVWEPPSPLPNTDKPNFSSTSESSASDLLALAAPNVIVKTPTDEVDDNASIKSGCSSAISRSSTRSSNSKLGTAKRPRIHKMASNLSSRSSRSLASIRSRLSRSNTASGLSLDSIPRRPLVINFHGGGFVVGEGTDDSRWCAAVAKSLNAVVFSVSYRLAPGYPFPNPVEDCASAIVQICSQDMASQYGIDTSRVVLSGFSAGGNLALASWVALQDPPRWGYESVLPSPPLEMAGLALFYPLLDWTVARDTKRQRCERPDLTLPKGLTDLFDASYIYPPLQSNKRDDPRLSPGLMSDHMLQQLPPVHLCLCEYDMLLSEGLTFTERLRSHGRIVETRVVKGEKHAWDKPPLWAPKENAAVEYEAAIESLKTWIGLD</sequence>
<evidence type="ECO:0000313" key="5">
    <source>
        <dbReference type="RefSeq" id="XP_030985073.1"/>
    </source>
</evidence>
<dbReference type="Pfam" id="PF07859">
    <property type="entry name" value="Abhydrolase_3"/>
    <property type="match status" value="1"/>
</dbReference>
<reference evidence="5" key="3">
    <citation type="submission" date="2025-08" db="UniProtKB">
        <authorList>
            <consortium name="RefSeq"/>
        </authorList>
    </citation>
    <scope>IDENTIFICATION</scope>
    <source>
        <strain evidence="5">NI907</strain>
    </source>
</reference>
<feature type="region of interest" description="Disordered" evidence="2">
    <location>
        <begin position="1"/>
        <end position="25"/>
    </location>
</feature>
<evidence type="ECO:0000313" key="4">
    <source>
        <dbReference type="Proteomes" id="UP000515153"/>
    </source>
</evidence>
<dbReference type="RefSeq" id="XP_030985073.1">
    <property type="nucleotide sequence ID" value="XM_031122972.1"/>
</dbReference>
<organism evidence="4 5">
    <name type="scientific">Pyricularia grisea</name>
    <name type="common">Crabgrass-specific blast fungus</name>
    <name type="synonym">Magnaporthe grisea</name>
    <dbReference type="NCBI Taxonomy" id="148305"/>
    <lineage>
        <taxon>Eukaryota</taxon>
        <taxon>Fungi</taxon>
        <taxon>Dikarya</taxon>
        <taxon>Ascomycota</taxon>
        <taxon>Pezizomycotina</taxon>
        <taxon>Sordariomycetes</taxon>
        <taxon>Sordariomycetidae</taxon>
        <taxon>Magnaporthales</taxon>
        <taxon>Pyriculariaceae</taxon>
        <taxon>Pyricularia</taxon>
    </lineage>
</organism>
<evidence type="ECO:0000259" key="3">
    <source>
        <dbReference type="Pfam" id="PF07859"/>
    </source>
</evidence>
<keyword evidence="4" id="KW-1185">Reference proteome</keyword>
<dbReference type="GO" id="GO:0016787">
    <property type="term" value="F:hydrolase activity"/>
    <property type="evidence" value="ECO:0007669"/>
    <property type="project" value="UniProtKB-KW"/>
</dbReference>
<dbReference type="InterPro" id="IPR050300">
    <property type="entry name" value="GDXG_lipolytic_enzyme"/>
</dbReference>
<proteinExistence type="predicted"/>
<feature type="region of interest" description="Disordered" evidence="2">
    <location>
        <begin position="86"/>
        <end position="105"/>
    </location>
</feature>
<dbReference type="PANTHER" id="PTHR48081:SF8">
    <property type="entry name" value="ALPHA_BETA HYDROLASE FOLD-3 DOMAIN-CONTAINING PROTEIN-RELATED"/>
    <property type="match status" value="1"/>
</dbReference>
<gene>
    <name evidence="5" type="ORF">PgNI_02915</name>
</gene>
<dbReference type="GeneID" id="41957883"/>
<name>A0A6P8BCW4_PYRGI</name>
<feature type="domain" description="Alpha/beta hydrolase fold-3" evidence="3">
    <location>
        <begin position="204"/>
        <end position="429"/>
    </location>
</feature>
<feature type="compositionally biased region" description="Polar residues" evidence="2">
    <location>
        <begin position="1"/>
        <end position="11"/>
    </location>
</feature>
<dbReference type="InterPro" id="IPR029058">
    <property type="entry name" value="AB_hydrolase_fold"/>
</dbReference>
<feature type="region of interest" description="Disordered" evidence="2">
    <location>
        <begin position="131"/>
        <end position="174"/>
    </location>
</feature>
<dbReference type="KEGG" id="pgri:PgNI_02915"/>
<evidence type="ECO:0000256" key="1">
    <source>
        <dbReference type="ARBA" id="ARBA00022801"/>
    </source>
</evidence>
<dbReference type="Gene3D" id="3.40.50.1820">
    <property type="entry name" value="alpha/beta hydrolase"/>
    <property type="match status" value="1"/>
</dbReference>
<reference evidence="5" key="2">
    <citation type="submission" date="2019-10" db="EMBL/GenBank/DDBJ databases">
        <authorList>
            <consortium name="NCBI Genome Project"/>
        </authorList>
    </citation>
    <scope>NUCLEOTIDE SEQUENCE</scope>
    <source>
        <strain evidence="5">NI907</strain>
    </source>
</reference>
<accession>A0A6P8BCW4</accession>
<feature type="compositionally biased region" description="Low complexity" evidence="2">
    <location>
        <begin position="133"/>
        <end position="155"/>
    </location>
</feature>